<keyword evidence="9" id="KW-1185">Reference proteome</keyword>
<evidence type="ECO:0000256" key="3">
    <source>
        <dbReference type="ARBA" id="ARBA00022679"/>
    </source>
</evidence>
<keyword evidence="3 5" id="KW-0808">Transferase</keyword>
<dbReference type="EC" id="2.1.2.9" evidence="2 5"/>
<accession>C2JXU3</accession>
<dbReference type="InterPro" id="IPR011034">
    <property type="entry name" value="Formyl_transferase-like_C_sf"/>
</dbReference>
<dbReference type="Pfam" id="PF02911">
    <property type="entry name" value="Formyl_trans_C"/>
    <property type="match status" value="1"/>
</dbReference>
<dbReference type="CDD" id="cd08704">
    <property type="entry name" value="Met_tRNA_FMT_C"/>
    <property type="match status" value="1"/>
</dbReference>
<proteinExistence type="inferred from homology"/>
<dbReference type="NCBIfam" id="TIGR00460">
    <property type="entry name" value="fmt"/>
    <property type="match status" value="1"/>
</dbReference>
<dbReference type="InterPro" id="IPR041711">
    <property type="entry name" value="Met-tRNA-FMT_N"/>
</dbReference>
<dbReference type="GO" id="GO:0004479">
    <property type="term" value="F:methionyl-tRNA formyltransferase activity"/>
    <property type="evidence" value="ECO:0007669"/>
    <property type="project" value="UniProtKB-UniRule"/>
</dbReference>
<comment type="catalytic activity">
    <reaction evidence="5">
        <text>L-methionyl-tRNA(fMet) + (6R)-10-formyltetrahydrofolate = N-formyl-L-methionyl-tRNA(fMet) + (6S)-5,6,7,8-tetrahydrofolate + H(+)</text>
        <dbReference type="Rhea" id="RHEA:24380"/>
        <dbReference type="Rhea" id="RHEA-COMP:9952"/>
        <dbReference type="Rhea" id="RHEA-COMP:9953"/>
        <dbReference type="ChEBI" id="CHEBI:15378"/>
        <dbReference type="ChEBI" id="CHEBI:57453"/>
        <dbReference type="ChEBI" id="CHEBI:78530"/>
        <dbReference type="ChEBI" id="CHEBI:78844"/>
        <dbReference type="ChEBI" id="CHEBI:195366"/>
        <dbReference type="EC" id="2.1.2.9"/>
    </reaction>
</comment>
<dbReference type="InterPro" id="IPR005794">
    <property type="entry name" value="Fmt"/>
</dbReference>
<evidence type="ECO:0000256" key="1">
    <source>
        <dbReference type="ARBA" id="ARBA00010699"/>
    </source>
</evidence>
<evidence type="ECO:0000256" key="4">
    <source>
        <dbReference type="ARBA" id="ARBA00022917"/>
    </source>
</evidence>
<organism evidence="8 9">
    <name type="scientific">Lacticaseibacillus rhamnosus (strain LMS2-1)</name>
    <dbReference type="NCBI Taxonomy" id="525361"/>
    <lineage>
        <taxon>Bacteria</taxon>
        <taxon>Bacillati</taxon>
        <taxon>Bacillota</taxon>
        <taxon>Bacilli</taxon>
        <taxon>Lactobacillales</taxon>
        <taxon>Lactobacillaceae</taxon>
        <taxon>Lacticaseibacillus</taxon>
    </lineage>
</organism>
<comment type="caution">
    <text evidence="8">The sequence shown here is derived from an EMBL/GenBank/DDBJ whole genome shotgun (WGS) entry which is preliminary data.</text>
</comment>
<dbReference type="PANTHER" id="PTHR11138">
    <property type="entry name" value="METHIONYL-TRNA FORMYLTRANSFERASE"/>
    <property type="match status" value="1"/>
</dbReference>
<dbReference type="EMBL" id="ACIZ01000070">
    <property type="protein sequence ID" value="EEN80181.1"/>
    <property type="molecule type" value="Genomic_DNA"/>
</dbReference>
<dbReference type="HOGENOM" id="CLU_033347_1_1_9"/>
<name>C2JXU3_LACRM</name>
<comment type="function">
    <text evidence="5">Attaches a formyl group to the free amino group of methionyl-tRNA(fMet). The formyl group appears to play a dual role in the initiator identity of N-formylmethionyl-tRNA by promoting its recognition by IF2 and preventing the misappropriation of this tRNA by the elongation apparatus.</text>
</comment>
<feature type="domain" description="Formyl transferase N-terminal" evidence="6">
    <location>
        <begin position="26"/>
        <end position="200"/>
    </location>
</feature>
<evidence type="ECO:0000313" key="8">
    <source>
        <dbReference type="EMBL" id="EEN80181.1"/>
    </source>
</evidence>
<dbReference type="InterPro" id="IPR002376">
    <property type="entry name" value="Formyl_transf_N"/>
</dbReference>
<sequence>MFEVVVNEGYHASYRIDRLEENMTSVIFLGTPDFAVPILEGLIAQHYDVVAVMTQPDRKVGRKQKLAASPVKQAAVAHNIPVLQPEKLSGSPELAQAIALAPDLIVTAAYGQFLPTKFLQAAKIAAVNVHGSLLPKYRGGAPIQYSIINGDAETGVTIIEMVKKMDAGDMFAQAKLPLTRQDDTGTVFAKLSLLGRDLLLATLPKIIDQTAIRTPQDPEKVTFAPTITKEQEHLDIHLSARALDQWVRGLRPEVGGYVYMNGQRTKLWAITPLTATTNLPAGSVVARSKHQLVIAAGKQSTFQIDELQPAGKSKQHIADYLNGPGRDLTVGQQVITDDPE</sequence>
<dbReference type="SUPFAM" id="SSF53328">
    <property type="entry name" value="Formyltransferase"/>
    <property type="match status" value="1"/>
</dbReference>
<comment type="similarity">
    <text evidence="1 5">Belongs to the Fmt family.</text>
</comment>
<dbReference type="InterPro" id="IPR044135">
    <property type="entry name" value="Met-tRNA-FMT_C"/>
</dbReference>
<evidence type="ECO:0000313" key="9">
    <source>
        <dbReference type="Proteomes" id="UP000004525"/>
    </source>
</evidence>
<feature type="binding site" evidence="5">
    <location>
        <begin position="132"/>
        <end position="135"/>
    </location>
    <ligand>
        <name>(6S)-5,6,7,8-tetrahydrofolate</name>
        <dbReference type="ChEBI" id="CHEBI:57453"/>
    </ligand>
</feature>
<gene>
    <name evidence="5 8" type="primary">fmt</name>
    <name evidence="8" type="ORF">HMPREF0539_1728</name>
</gene>
<dbReference type="Pfam" id="PF00551">
    <property type="entry name" value="Formyl_trans_N"/>
    <property type="match status" value="1"/>
</dbReference>
<evidence type="ECO:0000256" key="2">
    <source>
        <dbReference type="ARBA" id="ARBA00012261"/>
    </source>
</evidence>
<evidence type="ECO:0000259" key="7">
    <source>
        <dbReference type="Pfam" id="PF02911"/>
    </source>
</evidence>
<dbReference type="Proteomes" id="UP000004525">
    <property type="component" value="Unassembled WGS sequence"/>
</dbReference>
<dbReference type="GO" id="GO:0005829">
    <property type="term" value="C:cytosol"/>
    <property type="evidence" value="ECO:0007669"/>
    <property type="project" value="TreeGrafter"/>
</dbReference>
<dbReference type="PANTHER" id="PTHR11138:SF5">
    <property type="entry name" value="METHIONYL-TRNA FORMYLTRANSFERASE, MITOCHONDRIAL"/>
    <property type="match status" value="1"/>
</dbReference>
<keyword evidence="4 5" id="KW-0648">Protein biosynthesis</keyword>
<dbReference type="HAMAP" id="MF_00182">
    <property type="entry name" value="Formyl_trans"/>
    <property type="match status" value="1"/>
</dbReference>
<protein>
    <recommendedName>
        <fullName evidence="2 5">Methionyl-tRNA formyltransferase</fullName>
        <ecNumber evidence="2 5">2.1.2.9</ecNumber>
    </recommendedName>
</protein>
<feature type="domain" description="Formyl transferase C-terminal" evidence="7">
    <location>
        <begin position="227"/>
        <end position="324"/>
    </location>
</feature>
<dbReference type="CDD" id="cd08646">
    <property type="entry name" value="FMT_core_Met-tRNA-FMT_N"/>
    <property type="match status" value="1"/>
</dbReference>
<evidence type="ECO:0000256" key="5">
    <source>
        <dbReference type="HAMAP-Rule" id="MF_00182"/>
    </source>
</evidence>
<reference evidence="8" key="1">
    <citation type="submission" date="2009-01" db="EMBL/GenBank/DDBJ databases">
        <authorList>
            <person name="Qin X."/>
            <person name="Bachman B."/>
            <person name="Battles P."/>
            <person name="Bell A."/>
            <person name="Bess C."/>
            <person name="Bickham C."/>
            <person name="Chaboub L."/>
            <person name="Chen D."/>
            <person name="Coyle M."/>
            <person name="Deiros D.R."/>
            <person name="Dinh H."/>
            <person name="Forbes L."/>
            <person name="Fowler G."/>
            <person name="Francisco L."/>
            <person name="Fu Q."/>
            <person name="Gubbala S."/>
            <person name="Hale W."/>
            <person name="Han Y."/>
            <person name="Hemphill L."/>
            <person name="Highlander S.K."/>
            <person name="Hirani K."/>
            <person name="Hogues M."/>
            <person name="Jackson L."/>
            <person name="Jakkamsetti A."/>
            <person name="Javaid M."/>
            <person name="Jiang H."/>
            <person name="Korchina V."/>
            <person name="Kovar C."/>
            <person name="Lara F."/>
            <person name="Lee S."/>
            <person name="Mata R."/>
            <person name="Mathew T."/>
            <person name="Moen C."/>
            <person name="Morales K."/>
            <person name="Munidasa M."/>
            <person name="Nazareth L."/>
            <person name="Ngo R."/>
            <person name="Nguyen L."/>
            <person name="Okwuonu G."/>
            <person name="Ongeri F."/>
            <person name="Patil S."/>
            <person name="Petrosino J."/>
            <person name="Pham C."/>
            <person name="Pham P."/>
            <person name="Pu L.-L."/>
            <person name="Puazo M."/>
            <person name="Raj R."/>
            <person name="Reid J."/>
            <person name="Rouhana J."/>
            <person name="Saada N."/>
            <person name="Shang Y."/>
            <person name="Simmons D."/>
            <person name="Thornton R."/>
            <person name="Warren J."/>
            <person name="Weissenberger G."/>
            <person name="Zhang J."/>
            <person name="Zhang L."/>
            <person name="Zhou C."/>
            <person name="Zhu D."/>
            <person name="Muzny D."/>
            <person name="Worley K."/>
            <person name="Gibbs R."/>
        </authorList>
    </citation>
    <scope>NUCLEOTIDE SEQUENCE [LARGE SCALE GENOMIC DNA]</scope>
    <source>
        <strain evidence="8">LMS2-1</strain>
    </source>
</reference>
<evidence type="ECO:0000259" key="6">
    <source>
        <dbReference type="Pfam" id="PF00551"/>
    </source>
</evidence>
<dbReference type="InterPro" id="IPR005793">
    <property type="entry name" value="Formyl_trans_C"/>
</dbReference>
<dbReference type="InterPro" id="IPR036477">
    <property type="entry name" value="Formyl_transf_N_sf"/>
</dbReference>
<dbReference type="Gene3D" id="3.40.50.12230">
    <property type="match status" value="1"/>
</dbReference>
<dbReference type="SUPFAM" id="SSF50486">
    <property type="entry name" value="FMT C-terminal domain-like"/>
    <property type="match status" value="1"/>
</dbReference>
<dbReference type="AlphaFoldDB" id="C2JXU3"/>